<accession>A0A1S2PUF1</accession>
<feature type="region of interest" description="Disordered" evidence="2">
    <location>
        <begin position="130"/>
        <end position="159"/>
    </location>
</feature>
<organism evidence="4 5">
    <name type="scientific">Streptomyces monashensis</name>
    <dbReference type="NCBI Taxonomy" id="1678012"/>
    <lineage>
        <taxon>Bacteria</taxon>
        <taxon>Bacillati</taxon>
        <taxon>Actinomycetota</taxon>
        <taxon>Actinomycetes</taxon>
        <taxon>Kitasatosporales</taxon>
        <taxon>Streptomycetaceae</taxon>
        <taxon>Streptomyces</taxon>
    </lineage>
</organism>
<dbReference type="Proteomes" id="UP000179642">
    <property type="component" value="Unassembled WGS sequence"/>
</dbReference>
<dbReference type="InterPro" id="IPR004360">
    <property type="entry name" value="Glyas_Fos-R_dOase_dom"/>
</dbReference>
<evidence type="ECO:0000256" key="1">
    <source>
        <dbReference type="ARBA" id="ARBA00022723"/>
    </source>
</evidence>
<keyword evidence="1" id="KW-0479">Metal-binding</keyword>
<name>A0A1S2PUF1_9ACTN</name>
<dbReference type="Gene3D" id="3.10.180.10">
    <property type="entry name" value="2,3-Dihydroxybiphenyl 1,2-Dioxygenase, domain 1"/>
    <property type="match status" value="2"/>
</dbReference>
<reference evidence="4 5" key="1">
    <citation type="submission" date="2016-10" db="EMBL/GenBank/DDBJ databases">
        <title>Genome sequence of Streptomyces sp. MUSC 1.</title>
        <authorList>
            <person name="Lee L.-H."/>
            <person name="Ser H.-L."/>
            <person name="Law J.W.-F."/>
        </authorList>
    </citation>
    <scope>NUCLEOTIDE SEQUENCE [LARGE SCALE GENOMIC DNA]</scope>
    <source>
        <strain evidence="4 5">MUSC 1</strain>
    </source>
</reference>
<protein>
    <submittedName>
        <fullName evidence="4">Metapyrocatechase</fullName>
    </submittedName>
</protein>
<dbReference type="GO" id="GO:0004493">
    <property type="term" value="F:methylmalonyl-CoA epimerase activity"/>
    <property type="evidence" value="ECO:0007669"/>
    <property type="project" value="TreeGrafter"/>
</dbReference>
<dbReference type="PANTHER" id="PTHR43048">
    <property type="entry name" value="METHYLMALONYL-COA EPIMERASE"/>
    <property type="match status" value="1"/>
</dbReference>
<dbReference type="InterPro" id="IPR051785">
    <property type="entry name" value="MMCE/EMCE_epimerase"/>
</dbReference>
<keyword evidence="5" id="KW-1185">Reference proteome</keyword>
<dbReference type="Pfam" id="PF00903">
    <property type="entry name" value="Glyoxalase"/>
    <property type="match status" value="2"/>
</dbReference>
<sequence>MGESSPAPQPTRRTGLLGVHSLDSFSLAVPDLAVAEGFYRDFGLTVTERGNGLGLFTDDSTHCWGNFSEGRTKKLKHLSFGVFPDDLPRFARRLQHQGITRLDPPAGTESDGVWFQDCDGLLIELRDAGKSSPNEKSRTLMPASPPGTRCAPLRSETGQVRPRRLQHVLIFTRNVDRAVEFYGRVLGLRLSDQAGEVAFMHGVHGSDHHLLAFAASNGPGFHHCSWDVASVHDVGLGAMQMADQGFSAGWGLGRHVLGSNYFHYVRDPWGSYSEYSAAMDYIPCGMDWSAQQHKPENGFYLWGPEPPEGFAVNGEVA</sequence>
<proteinExistence type="predicted"/>
<gene>
    <name evidence="4" type="ORF">BIV23_31565</name>
</gene>
<feature type="domain" description="VOC" evidence="3">
    <location>
        <begin position="21"/>
        <end position="128"/>
    </location>
</feature>
<dbReference type="GO" id="GO:0046491">
    <property type="term" value="P:L-methylmalonyl-CoA metabolic process"/>
    <property type="evidence" value="ECO:0007669"/>
    <property type="project" value="TreeGrafter"/>
</dbReference>
<dbReference type="SUPFAM" id="SSF54593">
    <property type="entry name" value="Glyoxalase/Bleomycin resistance protein/Dihydroxybiphenyl dioxygenase"/>
    <property type="match status" value="1"/>
</dbReference>
<feature type="domain" description="VOC" evidence="3">
    <location>
        <begin position="164"/>
        <end position="278"/>
    </location>
</feature>
<dbReference type="RefSeq" id="WP_071384402.1">
    <property type="nucleotide sequence ID" value="NZ_MLYO01000059.1"/>
</dbReference>
<evidence type="ECO:0000313" key="4">
    <source>
        <dbReference type="EMBL" id="OIJ97035.1"/>
    </source>
</evidence>
<dbReference type="EMBL" id="MLYO01000059">
    <property type="protein sequence ID" value="OIJ97035.1"/>
    <property type="molecule type" value="Genomic_DNA"/>
</dbReference>
<dbReference type="InterPro" id="IPR029068">
    <property type="entry name" value="Glyas_Bleomycin-R_OHBP_Dase"/>
</dbReference>
<dbReference type="InterPro" id="IPR037523">
    <property type="entry name" value="VOC_core"/>
</dbReference>
<evidence type="ECO:0000259" key="3">
    <source>
        <dbReference type="PROSITE" id="PS51819"/>
    </source>
</evidence>
<evidence type="ECO:0000256" key="2">
    <source>
        <dbReference type="SAM" id="MobiDB-lite"/>
    </source>
</evidence>
<evidence type="ECO:0000313" key="5">
    <source>
        <dbReference type="Proteomes" id="UP000179642"/>
    </source>
</evidence>
<dbReference type="PANTHER" id="PTHR43048:SF3">
    <property type="entry name" value="METHYLMALONYL-COA EPIMERASE, MITOCHONDRIAL"/>
    <property type="match status" value="1"/>
</dbReference>
<dbReference type="OrthoDB" id="3827654at2"/>
<dbReference type="GO" id="GO:0046872">
    <property type="term" value="F:metal ion binding"/>
    <property type="evidence" value="ECO:0007669"/>
    <property type="project" value="UniProtKB-KW"/>
</dbReference>
<dbReference type="AlphaFoldDB" id="A0A1S2PUF1"/>
<comment type="caution">
    <text evidence="4">The sequence shown here is derived from an EMBL/GenBank/DDBJ whole genome shotgun (WGS) entry which is preliminary data.</text>
</comment>
<dbReference type="PROSITE" id="PS51819">
    <property type="entry name" value="VOC"/>
    <property type="match status" value="2"/>
</dbReference>